<name>X1H8J3_9ZZZZ</name>
<comment type="caution">
    <text evidence="1">The sequence shown here is derived from an EMBL/GenBank/DDBJ whole genome shotgun (WGS) entry which is preliminary data.</text>
</comment>
<gene>
    <name evidence="1" type="ORF">S03H2_29645</name>
</gene>
<reference evidence="1" key="1">
    <citation type="journal article" date="2014" name="Front. Microbiol.">
        <title>High frequency of phylogenetically diverse reductive dehalogenase-homologous genes in deep subseafloor sedimentary metagenomes.</title>
        <authorList>
            <person name="Kawai M."/>
            <person name="Futagami T."/>
            <person name="Toyoda A."/>
            <person name="Takaki Y."/>
            <person name="Nishi S."/>
            <person name="Hori S."/>
            <person name="Arai W."/>
            <person name="Tsubouchi T."/>
            <person name="Morono Y."/>
            <person name="Uchiyama I."/>
            <person name="Ito T."/>
            <person name="Fujiyama A."/>
            <person name="Inagaki F."/>
            <person name="Takami H."/>
        </authorList>
    </citation>
    <scope>NUCLEOTIDE SEQUENCE</scope>
    <source>
        <strain evidence="1">Expedition CK06-06</strain>
    </source>
</reference>
<dbReference type="EMBL" id="BARU01017905">
    <property type="protein sequence ID" value="GAH50169.1"/>
    <property type="molecule type" value="Genomic_DNA"/>
</dbReference>
<evidence type="ECO:0000313" key="1">
    <source>
        <dbReference type="EMBL" id="GAH50169.1"/>
    </source>
</evidence>
<feature type="non-terminal residue" evidence="1">
    <location>
        <position position="1"/>
    </location>
</feature>
<sequence length="34" mass="3989">TFPVPEEYNPKTPDPSCKIFFTKKTRIELSDFLV</sequence>
<accession>X1H8J3</accession>
<organism evidence="1">
    <name type="scientific">marine sediment metagenome</name>
    <dbReference type="NCBI Taxonomy" id="412755"/>
    <lineage>
        <taxon>unclassified sequences</taxon>
        <taxon>metagenomes</taxon>
        <taxon>ecological metagenomes</taxon>
    </lineage>
</organism>
<protein>
    <submittedName>
        <fullName evidence="1">Uncharacterized protein</fullName>
    </submittedName>
</protein>
<dbReference type="AlphaFoldDB" id="X1H8J3"/>
<proteinExistence type="predicted"/>